<gene>
    <name evidence="2" type="ORF">A500_03091</name>
</gene>
<comment type="caution">
    <text evidence="2">The sequence shown here is derived from an EMBL/GenBank/DDBJ whole genome shotgun (WGS) entry which is preliminary data.</text>
</comment>
<evidence type="ECO:0000256" key="1">
    <source>
        <dbReference type="SAM" id="Phobius"/>
    </source>
</evidence>
<organism evidence="2 3">
    <name type="scientific">Clostridium sartagoforme AAU1</name>
    <dbReference type="NCBI Taxonomy" id="1202534"/>
    <lineage>
        <taxon>Bacteria</taxon>
        <taxon>Bacillati</taxon>
        <taxon>Bacillota</taxon>
        <taxon>Clostridia</taxon>
        <taxon>Eubacteriales</taxon>
        <taxon>Clostridiaceae</taxon>
        <taxon>Clostridium</taxon>
    </lineage>
</organism>
<keyword evidence="1" id="KW-0812">Transmembrane</keyword>
<dbReference type="RefSeq" id="WP_016206096.1">
    <property type="nucleotide sequence ID" value="NZ_ASRV01000033.1"/>
</dbReference>
<accession>R9CKQ0</accession>
<sequence length="236" mass="27531">MKKNKINKKKRGIIYISIIAIIICISVIIRFNYNKEGRFNSKKIVAKMLTSNIEYGPLKFQDSIYFPSKFKFSDELNSNPVGTVEPKNMNFIIYLFMNHEIVTDKTDSSNTHIKTLGDDSRFYSKAEFLENANLVNEAFEKYSRFALCGINAEEMEDIQIDKDILIKLEERYGEIKYNKEDFAKANKIYYIYANYLNTQDAEFIGCIMDYQGNLYYGNLSNKIDKSLADLINKLIY</sequence>
<evidence type="ECO:0000313" key="2">
    <source>
        <dbReference type="EMBL" id="EOR27761.1"/>
    </source>
</evidence>
<evidence type="ECO:0000313" key="3">
    <source>
        <dbReference type="Proteomes" id="UP000013988"/>
    </source>
</evidence>
<feature type="transmembrane region" description="Helical" evidence="1">
    <location>
        <begin position="12"/>
        <end position="33"/>
    </location>
</feature>
<keyword evidence="3" id="KW-1185">Reference proteome</keyword>
<reference evidence="2 3" key="1">
    <citation type="submission" date="2013-03" db="EMBL/GenBank/DDBJ databases">
        <title>Whole genome shotgun sequencing of Clostridium sartagoforme AAU1.</title>
        <authorList>
            <person name="Joshi C.G."/>
            <person name="Duggirala S.M."/>
            <person name="Nathani N.M."/>
            <person name="Bhatt V.D."/>
            <person name="Patel A.K."/>
            <person name="Pandya P.R."/>
            <person name="KaPatel J.A."/>
        </authorList>
    </citation>
    <scope>NUCLEOTIDE SEQUENCE [LARGE SCALE GENOMIC DNA]</scope>
    <source>
        <strain evidence="2 3">AAU1</strain>
    </source>
</reference>
<protein>
    <submittedName>
        <fullName evidence="2">Uncharacterized protein</fullName>
    </submittedName>
</protein>
<name>R9CKQ0_9CLOT</name>
<dbReference type="OrthoDB" id="95953at31979"/>
<dbReference type="EMBL" id="ASRV01000033">
    <property type="protein sequence ID" value="EOR27761.1"/>
    <property type="molecule type" value="Genomic_DNA"/>
</dbReference>
<dbReference type="Proteomes" id="UP000013988">
    <property type="component" value="Unassembled WGS sequence"/>
</dbReference>
<dbReference type="AlphaFoldDB" id="R9CKQ0"/>
<keyword evidence="1" id="KW-0472">Membrane</keyword>
<keyword evidence="1" id="KW-1133">Transmembrane helix</keyword>
<dbReference type="PATRIC" id="fig|1202534.3.peg.614"/>
<proteinExistence type="predicted"/>